<accession>A0A1X9M662</accession>
<dbReference type="GO" id="GO:0004854">
    <property type="term" value="F:xanthine dehydrogenase activity"/>
    <property type="evidence" value="ECO:0007669"/>
    <property type="project" value="UniProtKB-EC"/>
</dbReference>
<dbReference type="Gene3D" id="3.40.50.720">
    <property type="entry name" value="NAD(P)-binding Rossmann-like Domain"/>
    <property type="match status" value="1"/>
</dbReference>
<proteinExistence type="predicted"/>
<keyword evidence="3" id="KW-0560">Oxidoreductase</keyword>
<dbReference type="InterPro" id="IPR027051">
    <property type="entry name" value="XdhC_Rossmann_dom"/>
</dbReference>
<dbReference type="InterPro" id="IPR052698">
    <property type="entry name" value="MoCofactor_Util/Proc"/>
</dbReference>
<dbReference type="Pfam" id="PF02625">
    <property type="entry name" value="XdhC_CoxI"/>
    <property type="match status" value="1"/>
</dbReference>
<reference evidence="3 4" key="1">
    <citation type="submission" date="2017-04" db="EMBL/GenBank/DDBJ databases">
        <title>Bacillus krulwichiae AM31D Genome sequencing and assembly.</title>
        <authorList>
            <person name="Krulwich T.A."/>
            <person name="Anastor L."/>
            <person name="Ehrlich R."/>
            <person name="Ehrlich G.D."/>
            <person name="Janto B."/>
        </authorList>
    </citation>
    <scope>NUCLEOTIDE SEQUENCE [LARGE SCALE GENOMIC DNA]</scope>
    <source>
        <strain evidence="3 4">AM31D</strain>
    </source>
</reference>
<dbReference type="EMBL" id="CP020814">
    <property type="protein sequence ID" value="ARK28935.1"/>
    <property type="molecule type" value="Genomic_DNA"/>
</dbReference>
<dbReference type="EC" id="1.17.1.4" evidence="3"/>
<dbReference type="InterPro" id="IPR003777">
    <property type="entry name" value="XdhC_CoxI"/>
</dbReference>
<feature type="domain" description="XdhC- CoxI" evidence="1">
    <location>
        <begin position="15"/>
        <end position="79"/>
    </location>
</feature>
<feature type="domain" description="XdhC Rossmann" evidence="2">
    <location>
        <begin position="196"/>
        <end position="331"/>
    </location>
</feature>
<name>A0A1X9M662_9BACI</name>
<organism evidence="3 4">
    <name type="scientific">Halalkalibacter krulwichiae</name>
    <dbReference type="NCBI Taxonomy" id="199441"/>
    <lineage>
        <taxon>Bacteria</taxon>
        <taxon>Bacillati</taxon>
        <taxon>Bacillota</taxon>
        <taxon>Bacilli</taxon>
        <taxon>Bacillales</taxon>
        <taxon>Bacillaceae</taxon>
        <taxon>Halalkalibacter</taxon>
    </lineage>
</organism>
<sequence>MREFYHYLQILKKRKENSGVIATVVKVEGSAYRHEGAKMLFFEDGTQYGLISGGCLEEDLSFHSEEVLHSCEPKIVTYDLRVEDDLGWGLGAGCNGKVTILMEPIRWNNLLATVLEELEQGHTVVSIRKLSNEEDRFQAFYSSNGKWLGNSLQRESVSLKATVLDFISSEQVLMEQNKIDSVSHFLFERLESKEKLYIFGAGPDVEPLVKRAAEFDFCPIVIDPREDRCHSKYFSDAALLVCEHPETFIAKNQIEFDSYIVIITHSFTRDQQLLHHFIHHRPKYLGILGPKRRTERLLHPEKVPSWLHSPIGVDIYAEGADEISISILAQLIKVRNQKRNRKDRRTIQSTAV</sequence>
<evidence type="ECO:0000313" key="4">
    <source>
        <dbReference type="Proteomes" id="UP000193006"/>
    </source>
</evidence>
<evidence type="ECO:0000259" key="1">
    <source>
        <dbReference type="Pfam" id="PF02625"/>
    </source>
</evidence>
<dbReference type="AlphaFoldDB" id="A0A1X9M662"/>
<dbReference type="Proteomes" id="UP000193006">
    <property type="component" value="Chromosome"/>
</dbReference>
<evidence type="ECO:0000313" key="3">
    <source>
        <dbReference type="EMBL" id="ARK28935.1"/>
    </source>
</evidence>
<dbReference type="PANTHER" id="PTHR30388">
    <property type="entry name" value="ALDEHYDE OXIDOREDUCTASE MOLYBDENUM COFACTOR ASSEMBLY PROTEIN"/>
    <property type="match status" value="1"/>
</dbReference>
<keyword evidence="4" id="KW-1185">Reference proteome</keyword>
<dbReference type="KEGG" id="bkw:BkAM31D_03145"/>
<dbReference type="RefSeq" id="WP_066157895.1">
    <property type="nucleotide sequence ID" value="NZ_CP020814.1"/>
</dbReference>
<dbReference type="PANTHER" id="PTHR30388:SF6">
    <property type="entry name" value="XANTHINE DEHYDROGENASE SUBUNIT A-RELATED"/>
    <property type="match status" value="1"/>
</dbReference>
<gene>
    <name evidence="3" type="primary">pucA</name>
    <name evidence="3" type="ORF">BkAM31D_03145</name>
</gene>
<dbReference type="Pfam" id="PF13478">
    <property type="entry name" value="XdhC_C"/>
    <property type="match status" value="1"/>
</dbReference>
<dbReference type="STRING" id="199441.BkAM31D_03145"/>
<evidence type="ECO:0000259" key="2">
    <source>
        <dbReference type="Pfam" id="PF13478"/>
    </source>
</evidence>
<protein>
    <submittedName>
        <fullName evidence="3">Putative xanthine dehydrogenase subunit A</fullName>
        <ecNumber evidence="3">1.17.1.4</ecNumber>
    </submittedName>
</protein>